<dbReference type="AlphaFoldDB" id="A0A3A1R2D2"/>
<feature type="domain" description="HTH cro/C1-type" evidence="1">
    <location>
        <begin position="10"/>
        <end position="63"/>
    </location>
</feature>
<dbReference type="OrthoDB" id="1150409at2"/>
<dbReference type="InterPro" id="IPR053163">
    <property type="entry name" value="HTH-type_regulator_Rgg"/>
</dbReference>
<proteinExistence type="predicted"/>
<dbReference type="Proteomes" id="UP000265801">
    <property type="component" value="Unassembled WGS sequence"/>
</dbReference>
<accession>A0A3A1R2D2</accession>
<evidence type="ECO:0000313" key="3">
    <source>
        <dbReference type="Proteomes" id="UP000265801"/>
    </source>
</evidence>
<dbReference type="InterPro" id="IPR011990">
    <property type="entry name" value="TPR-like_helical_dom_sf"/>
</dbReference>
<dbReference type="EMBL" id="QXIR01000006">
    <property type="protein sequence ID" value="RIW36068.1"/>
    <property type="molecule type" value="Genomic_DNA"/>
</dbReference>
<dbReference type="Gene3D" id="1.25.40.10">
    <property type="entry name" value="Tetratricopeptide repeat domain"/>
    <property type="match status" value="1"/>
</dbReference>
<evidence type="ECO:0000259" key="1">
    <source>
        <dbReference type="PROSITE" id="PS50943"/>
    </source>
</evidence>
<dbReference type="CDD" id="cd00093">
    <property type="entry name" value="HTH_XRE"/>
    <property type="match status" value="1"/>
</dbReference>
<evidence type="ECO:0000313" key="2">
    <source>
        <dbReference type="EMBL" id="RIW36068.1"/>
    </source>
</evidence>
<gene>
    <name evidence="2" type="ORF">D3H55_06310</name>
</gene>
<dbReference type="PANTHER" id="PTHR37038:SF14">
    <property type="entry name" value="TRANSCRIPTIONAL ACTIVATOR"/>
    <property type="match status" value="1"/>
</dbReference>
<dbReference type="Pfam" id="PF18768">
    <property type="entry name" value="RNPP_C"/>
    <property type="match status" value="1"/>
</dbReference>
<name>A0A3A1R2D2_9BACI</name>
<dbReference type="RefSeq" id="WP_119546072.1">
    <property type="nucleotide sequence ID" value="NZ_QXIR01000006.1"/>
</dbReference>
<organism evidence="2 3">
    <name type="scientific">Bacillus salacetis</name>
    <dbReference type="NCBI Taxonomy" id="2315464"/>
    <lineage>
        <taxon>Bacteria</taxon>
        <taxon>Bacillati</taxon>
        <taxon>Bacillota</taxon>
        <taxon>Bacilli</taxon>
        <taxon>Bacillales</taxon>
        <taxon>Bacillaceae</taxon>
        <taxon>Bacillus</taxon>
    </lineage>
</organism>
<protein>
    <submittedName>
        <fullName evidence="2">Transcriptional regulator</fullName>
    </submittedName>
</protein>
<dbReference type="SUPFAM" id="SSF48452">
    <property type="entry name" value="TPR-like"/>
    <property type="match status" value="1"/>
</dbReference>
<dbReference type="SMART" id="SM00530">
    <property type="entry name" value="HTH_XRE"/>
    <property type="match status" value="1"/>
</dbReference>
<dbReference type="InterPro" id="IPR001387">
    <property type="entry name" value="Cro/C1-type_HTH"/>
</dbReference>
<dbReference type="PANTHER" id="PTHR37038">
    <property type="entry name" value="TRANSCRIPTIONAL REGULATOR-RELATED"/>
    <property type="match status" value="1"/>
</dbReference>
<dbReference type="InterPro" id="IPR041315">
    <property type="entry name" value="PlcR_TPR"/>
</dbReference>
<dbReference type="GO" id="GO:0003677">
    <property type="term" value="F:DNA binding"/>
    <property type="evidence" value="ECO:0007669"/>
    <property type="project" value="InterPro"/>
</dbReference>
<dbReference type="Pfam" id="PF12844">
    <property type="entry name" value="HTH_19"/>
    <property type="match status" value="1"/>
</dbReference>
<reference evidence="2 3" key="1">
    <citation type="submission" date="2018-09" db="EMBL/GenBank/DDBJ databases">
        <title>Bacillus saliacetes sp. nov., isolated from Thai shrimp paste (Ka-pi).</title>
        <authorList>
            <person name="Daroonpunt R."/>
            <person name="Tanasupawat S."/>
            <person name="Yiamsombut S."/>
        </authorList>
    </citation>
    <scope>NUCLEOTIDE SEQUENCE [LARGE SCALE GENOMIC DNA]</scope>
    <source>
        <strain evidence="2 3">SKP7-4</strain>
    </source>
</reference>
<dbReference type="PROSITE" id="PS50943">
    <property type="entry name" value="HTH_CROC1"/>
    <property type="match status" value="1"/>
</dbReference>
<dbReference type="SUPFAM" id="SSF47413">
    <property type="entry name" value="lambda repressor-like DNA-binding domains"/>
    <property type="match status" value="1"/>
</dbReference>
<dbReference type="InterPro" id="IPR010982">
    <property type="entry name" value="Lambda_DNA-bd_dom_sf"/>
</dbReference>
<comment type="caution">
    <text evidence="2">The sequence shown here is derived from an EMBL/GenBank/DDBJ whole genome shotgun (WGS) entry which is preliminary data.</text>
</comment>
<sequence>MDFSAVGKKIKELRKNIGLSQEELAEGICTQAQISKIEKGLVYPYASTLYQISQKLGVDVNYFFDIGTTPRLDYVQEVSRQLTLTRRNLKYDEMMGIVKAEEANPLFAQNKKNMQLLLWHKGIYIFEVKGDTEGAIKTLRQAIDSTHLTEKIWSERELEILLTIGAIYIKSDLENALKIFEEAKEHINLLPYIYDYTIKTRLYYNIARVLTRLNNIDDSISHCQDAINWCLEKDTLYLLGELHYHIGYNYELQGEIAKAIKYMEKALIVFELQQDDKYVNFISNKIQDLTLAKQS</sequence>
<keyword evidence="3" id="KW-1185">Reference proteome</keyword>